<evidence type="ECO:0000256" key="1">
    <source>
        <dbReference type="SAM" id="MobiDB-lite"/>
    </source>
</evidence>
<feature type="region of interest" description="Disordered" evidence="1">
    <location>
        <begin position="47"/>
        <end position="72"/>
    </location>
</feature>
<dbReference type="VEuPathDB" id="CryptoDB:Cvel_10603"/>
<accession>A0A0G4I3A2</accession>
<feature type="chain" id="PRO_5005192676" evidence="2">
    <location>
        <begin position="22"/>
        <end position="1036"/>
    </location>
</feature>
<feature type="signal peptide" evidence="2">
    <location>
        <begin position="1"/>
        <end position="21"/>
    </location>
</feature>
<proteinExistence type="predicted"/>
<sequence>MGLSSGVFFLLSFLLASPSSSLPWCHFVAVSPDFFLRSSRRRLAVATDSHSPVPRPVSLSARNKGKEDVGVSERGKDNNVLSAVARKYLSEKELGWAVFLDRYERLIKAKSPEEVSNISARRVFFSLCRRHPEGAVLGRELFSHLRTIGVEVGEVEWEELVKGLSYLENNMETVFGMAAESQGGGGSQKPGRSLLVSCLRACSRSRGGWREVPQLLERIQTLYGPLWVNEYELAWVAYRRAPGSVGGLAALDLWKELTHVSEELEGGVHWGEGGEDMRDLESRALEALLFSLSESGLFAEILNEVIPFAERWGIRLKDGALGCVMRASKSAEGMSAWDVVRDVERLIEEEFTCQKKDRNREGGERQKRPRRVTSSHFQIFVSALRRASRPGVLSARLFEKTKLRFRTLGLQEDEKTSMATLETALEAIAAETETKFGREQGGGRDEEENLSAWKRIAVECLEAAASGWGVSVPRHFGLLMRTLSRLSDIVPPELSRSLMARLVSEAPPDTPPFFYGDALLVLLMLEQQEVSGKKVVQIVERAVGAAKGRSLSVLTSGAIVCALVEASRNNPRDRESLCDGALSFFFEWLQTRRLGAKFAVESPSLHMRQRQSLLFDSKVVMAAVSACGYSGGGRVWDLGPAIASLLNHVNRRVTFSLRQQVIQGAVEDGSTEGLEGAAQAFAELQLFEDGVQELRRRVMQAIEGGVVCDVQKRFEAAVEVFRDVSRYEKLRKRQREKLSNMLFQNRGKCLNGVDNQQGSGGSGAPESSSVVRSCLYSLMAIAVESPDDSEESAREALDRGFRVLDLAEEVHERGSEPEVKGELEDMFLNVVAMQRDPEVRARLVRECAARAKRVGLRVGRPERMAIYVRALEGRASIGGVHQKALPRADVGVCANDLRTLSSEGWRPGGKNAKIKEAAIRLKGLRGEFIPGRPLREYRRKEFWKELTELLNERADEVNTESFESIVESWSGLERGVVTSNTQSASSLARSDLEGSPQGAPSLPSDPLKASSADWRKLFSFARKAARDGYRIEDRYR</sequence>
<keyword evidence="2" id="KW-0732">Signal</keyword>
<name>A0A0G4I3A2_9ALVE</name>
<protein>
    <submittedName>
        <fullName evidence="3">Uncharacterized protein</fullName>
    </submittedName>
</protein>
<dbReference type="AlphaFoldDB" id="A0A0G4I3A2"/>
<feature type="region of interest" description="Disordered" evidence="1">
    <location>
        <begin position="983"/>
        <end position="1009"/>
    </location>
</feature>
<evidence type="ECO:0000313" key="3">
    <source>
        <dbReference type="EMBL" id="CEM51418.1"/>
    </source>
</evidence>
<dbReference type="EMBL" id="CDMZ01004944">
    <property type="protein sequence ID" value="CEM51418.1"/>
    <property type="molecule type" value="Genomic_DNA"/>
</dbReference>
<evidence type="ECO:0000256" key="2">
    <source>
        <dbReference type="SAM" id="SignalP"/>
    </source>
</evidence>
<organism evidence="3">
    <name type="scientific">Chromera velia CCMP2878</name>
    <dbReference type="NCBI Taxonomy" id="1169474"/>
    <lineage>
        <taxon>Eukaryota</taxon>
        <taxon>Sar</taxon>
        <taxon>Alveolata</taxon>
        <taxon>Colpodellida</taxon>
        <taxon>Chromeraceae</taxon>
        <taxon>Chromera</taxon>
    </lineage>
</organism>
<gene>
    <name evidence="3" type="ORF">Cvel_10603</name>
</gene>
<reference evidence="3" key="1">
    <citation type="submission" date="2014-11" db="EMBL/GenBank/DDBJ databases">
        <authorList>
            <person name="Otto D Thomas"/>
            <person name="Naeem Raeece"/>
        </authorList>
    </citation>
    <scope>NUCLEOTIDE SEQUENCE</scope>
</reference>